<sequence>MTTTTQTIEQRVAYLEAELTRISGLLLNANVSEADPLSSNLPFGVFKDDPLFDEVVQKMREERELDADNPAYT</sequence>
<dbReference type="Proteomes" id="UP000625316">
    <property type="component" value="Unassembled WGS sequence"/>
</dbReference>
<proteinExistence type="predicted"/>
<dbReference type="EMBL" id="JADEXQ010000102">
    <property type="protein sequence ID" value="MBE9032384.1"/>
    <property type="molecule type" value="Genomic_DNA"/>
</dbReference>
<reference evidence="1" key="1">
    <citation type="submission" date="2020-10" db="EMBL/GenBank/DDBJ databases">
        <authorList>
            <person name="Castelo-Branco R."/>
            <person name="Eusebio N."/>
            <person name="Adriana R."/>
            <person name="Vieira A."/>
            <person name="Brugerolle De Fraissinette N."/>
            <person name="Rezende De Castro R."/>
            <person name="Schneider M.P."/>
            <person name="Vasconcelos V."/>
            <person name="Leao P.N."/>
        </authorList>
    </citation>
    <scope>NUCLEOTIDE SEQUENCE</scope>
    <source>
        <strain evidence="1">LEGE 11480</strain>
    </source>
</reference>
<comment type="caution">
    <text evidence="1">The sequence shown here is derived from an EMBL/GenBank/DDBJ whole genome shotgun (WGS) entry which is preliminary data.</text>
</comment>
<dbReference type="AlphaFoldDB" id="A0A928VUC2"/>
<accession>A0A928VUC2</accession>
<organism evidence="1 2">
    <name type="scientific">Romeriopsis navalis LEGE 11480</name>
    <dbReference type="NCBI Taxonomy" id="2777977"/>
    <lineage>
        <taxon>Bacteria</taxon>
        <taxon>Bacillati</taxon>
        <taxon>Cyanobacteriota</taxon>
        <taxon>Cyanophyceae</taxon>
        <taxon>Leptolyngbyales</taxon>
        <taxon>Leptolyngbyaceae</taxon>
        <taxon>Romeriopsis</taxon>
        <taxon>Romeriopsis navalis</taxon>
    </lineage>
</organism>
<name>A0A928VUC2_9CYAN</name>
<dbReference type="RefSeq" id="WP_264327204.1">
    <property type="nucleotide sequence ID" value="NZ_JADEXQ010000102.1"/>
</dbReference>
<gene>
    <name evidence="1" type="ORF">IQ266_21840</name>
</gene>
<evidence type="ECO:0000313" key="1">
    <source>
        <dbReference type="EMBL" id="MBE9032384.1"/>
    </source>
</evidence>
<protein>
    <submittedName>
        <fullName evidence="1">Uncharacterized protein</fullName>
    </submittedName>
</protein>
<keyword evidence="2" id="KW-1185">Reference proteome</keyword>
<evidence type="ECO:0000313" key="2">
    <source>
        <dbReference type="Proteomes" id="UP000625316"/>
    </source>
</evidence>